<dbReference type="PANTHER" id="PTHR13954">
    <property type="entry name" value="IRE1-RELATED"/>
    <property type="match status" value="1"/>
</dbReference>
<dbReference type="InterPro" id="IPR011009">
    <property type="entry name" value="Kinase-like_dom_sf"/>
</dbReference>
<dbReference type="GO" id="GO:0005524">
    <property type="term" value="F:ATP binding"/>
    <property type="evidence" value="ECO:0007669"/>
    <property type="project" value="InterPro"/>
</dbReference>
<dbReference type="GO" id="GO:1990604">
    <property type="term" value="C:IRE1-TRAF2-ASK1 complex"/>
    <property type="evidence" value="ECO:0007669"/>
    <property type="project" value="TreeGrafter"/>
</dbReference>
<dbReference type="Pfam" id="PF00069">
    <property type="entry name" value="Pkinase"/>
    <property type="match status" value="1"/>
</dbReference>
<dbReference type="Gene3D" id="1.10.510.10">
    <property type="entry name" value="Transferase(Phosphotransferase) domain 1"/>
    <property type="match status" value="1"/>
</dbReference>
<dbReference type="Proteomes" id="UP000694568">
    <property type="component" value="Unplaced"/>
</dbReference>
<dbReference type="SMART" id="SM00220">
    <property type="entry name" value="S_TKc"/>
    <property type="match status" value="1"/>
</dbReference>
<dbReference type="GO" id="GO:0051082">
    <property type="term" value="F:unfolded protein binding"/>
    <property type="evidence" value="ECO:0007669"/>
    <property type="project" value="TreeGrafter"/>
</dbReference>
<dbReference type="InterPro" id="IPR008271">
    <property type="entry name" value="Ser/Thr_kinase_AS"/>
</dbReference>
<dbReference type="GO" id="GO:0070059">
    <property type="term" value="P:intrinsic apoptotic signaling pathway in response to endoplasmic reticulum stress"/>
    <property type="evidence" value="ECO:0007669"/>
    <property type="project" value="TreeGrafter"/>
</dbReference>
<reference evidence="2" key="2">
    <citation type="submission" date="2025-09" db="UniProtKB">
        <authorList>
            <consortium name="Ensembl"/>
        </authorList>
    </citation>
    <scope>IDENTIFICATION</scope>
</reference>
<organism evidence="2 3">
    <name type="scientific">Sander lucioperca</name>
    <name type="common">Pike-perch</name>
    <name type="synonym">Perca lucioperca</name>
    <dbReference type="NCBI Taxonomy" id="283035"/>
    <lineage>
        <taxon>Eukaryota</taxon>
        <taxon>Metazoa</taxon>
        <taxon>Chordata</taxon>
        <taxon>Craniata</taxon>
        <taxon>Vertebrata</taxon>
        <taxon>Euteleostomi</taxon>
        <taxon>Actinopterygii</taxon>
        <taxon>Neopterygii</taxon>
        <taxon>Teleostei</taxon>
        <taxon>Neoteleostei</taxon>
        <taxon>Acanthomorphata</taxon>
        <taxon>Eupercaria</taxon>
        <taxon>Perciformes</taxon>
        <taxon>Percoidei</taxon>
        <taxon>Percidae</taxon>
        <taxon>Luciopercinae</taxon>
        <taxon>Sander</taxon>
    </lineage>
</organism>
<keyword evidence="3" id="KW-1185">Reference proteome</keyword>
<dbReference type="PROSITE" id="PS00108">
    <property type="entry name" value="PROTEIN_KINASE_ST"/>
    <property type="match status" value="1"/>
</dbReference>
<dbReference type="GO" id="GO:0036498">
    <property type="term" value="P:IRE1-mediated unfolded protein response"/>
    <property type="evidence" value="ECO:0007669"/>
    <property type="project" value="TreeGrafter"/>
</dbReference>
<dbReference type="GO" id="GO:0004674">
    <property type="term" value="F:protein serine/threonine kinase activity"/>
    <property type="evidence" value="ECO:0007669"/>
    <property type="project" value="InterPro"/>
</dbReference>
<dbReference type="SUPFAM" id="SSF56112">
    <property type="entry name" value="Protein kinase-like (PK-like)"/>
    <property type="match status" value="1"/>
</dbReference>
<feature type="domain" description="Protein kinase" evidence="1">
    <location>
        <begin position="23"/>
        <end position="201"/>
    </location>
</feature>
<dbReference type="GO" id="GO:0004521">
    <property type="term" value="F:RNA endonuclease activity"/>
    <property type="evidence" value="ECO:0007669"/>
    <property type="project" value="InterPro"/>
</dbReference>
<evidence type="ECO:0000313" key="2">
    <source>
        <dbReference type="Ensembl" id="ENSSLUP00000048839.1"/>
    </source>
</evidence>
<evidence type="ECO:0000259" key="1">
    <source>
        <dbReference type="PROSITE" id="PS50011"/>
    </source>
</evidence>
<dbReference type="Ensembl" id="ENSSLUT00000050305.1">
    <property type="protein sequence ID" value="ENSSLUP00000048839.1"/>
    <property type="gene ID" value="ENSSLUG00000021348.1"/>
</dbReference>
<name>A0A8D0A3E6_SANLU</name>
<dbReference type="InterPro" id="IPR045133">
    <property type="entry name" value="IRE1/2-like"/>
</dbReference>
<protein>
    <recommendedName>
        <fullName evidence="1">Protein kinase domain-containing protein</fullName>
    </recommendedName>
</protein>
<dbReference type="AlphaFoldDB" id="A0A8D0A3E6"/>
<proteinExistence type="predicted"/>
<dbReference type="InterPro" id="IPR000719">
    <property type="entry name" value="Prot_kinase_dom"/>
</dbReference>
<evidence type="ECO:0000313" key="3">
    <source>
        <dbReference type="Proteomes" id="UP000694568"/>
    </source>
</evidence>
<sequence length="201" mass="23082">MNRKSFENLDCKLGIMKIDDLVFNINMKIANGCNAAEIFPGLFHNCLVAVKRVAKHISQKELEMAHYLCSDSSTLQAEHLLQPLAVLEDTYFAYFVTPLCEYSLSELIENKDFPERQSLTEHRRLGICHELLLGLKELHSHGILHRDLKPENILFGKKLCMKQPVICILIVGNLYPISNSNRISCMPLWMNKGLPLWNFQK</sequence>
<accession>A0A8D0A3E6</accession>
<reference evidence="2" key="1">
    <citation type="submission" date="2025-08" db="UniProtKB">
        <authorList>
            <consortium name="Ensembl"/>
        </authorList>
    </citation>
    <scope>IDENTIFICATION</scope>
</reference>
<dbReference type="PROSITE" id="PS50011">
    <property type="entry name" value="PROTEIN_KINASE_DOM"/>
    <property type="match status" value="1"/>
</dbReference>
<dbReference type="PANTHER" id="PTHR13954:SF6">
    <property type="entry name" value="NON-SPECIFIC SERINE_THREONINE PROTEIN KINASE"/>
    <property type="match status" value="1"/>
</dbReference>